<protein>
    <submittedName>
        <fullName evidence="1">Uncharacterized protein</fullName>
    </submittedName>
</protein>
<dbReference type="VEuPathDB" id="FungiDB:PITG_07662"/>
<evidence type="ECO:0000313" key="2">
    <source>
        <dbReference type="Proteomes" id="UP000006643"/>
    </source>
</evidence>
<reference evidence="2" key="1">
    <citation type="journal article" date="2009" name="Nature">
        <title>Genome sequence and analysis of the Irish potato famine pathogen Phytophthora infestans.</title>
        <authorList>
            <consortium name="The Broad Institute Genome Sequencing Platform"/>
            <person name="Haas B.J."/>
            <person name="Kamoun S."/>
            <person name="Zody M.C."/>
            <person name="Jiang R.H."/>
            <person name="Handsaker R.E."/>
            <person name="Cano L.M."/>
            <person name="Grabherr M."/>
            <person name="Kodira C.D."/>
            <person name="Raffaele S."/>
            <person name="Torto-Alalibo T."/>
            <person name="Bozkurt T.O."/>
            <person name="Ah-Fong A.M."/>
            <person name="Alvarado L."/>
            <person name="Anderson V.L."/>
            <person name="Armstrong M.R."/>
            <person name="Avrova A."/>
            <person name="Baxter L."/>
            <person name="Beynon J."/>
            <person name="Boevink P.C."/>
            <person name="Bollmann S.R."/>
            <person name="Bos J.I."/>
            <person name="Bulone V."/>
            <person name="Cai G."/>
            <person name="Cakir C."/>
            <person name="Carrington J.C."/>
            <person name="Chawner M."/>
            <person name="Conti L."/>
            <person name="Costanzo S."/>
            <person name="Ewan R."/>
            <person name="Fahlgren N."/>
            <person name="Fischbach M.A."/>
            <person name="Fugelstad J."/>
            <person name="Gilroy E.M."/>
            <person name="Gnerre S."/>
            <person name="Green P.J."/>
            <person name="Grenville-Briggs L.J."/>
            <person name="Griffith J."/>
            <person name="Grunwald N.J."/>
            <person name="Horn K."/>
            <person name="Horner N.R."/>
            <person name="Hu C.H."/>
            <person name="Huitema E."/>
            <person name="Jeong D.H."/>
            <person name="Jones A.M."/>
            <person name="Jones J.D."/>
            <person name="Jones R.W."/>
            <person name="Karlsson E.K."/>
            <person name="Kunjeti S.G."/>
            <person name="Lamour K."/>
            <person name="Liu Z."/>
            <person name="Ma L."/>
            <person name="Maclean D."/>
            <person name="Chibucos M.C."/>
            <person name="McDonald H."/>
            <person name="McWalters J."/>
            <person name="Meijer H.J."/>
            <person name="Morgan W."/>
            <person name="Morris P.F."/>
            <person name="Munro C.A."/>
            <person name="O'Neill K."/>
            <person name="Ospina-Giraldo M."/>
            <person name="Pinzon A."/>
            <person name="Pritchard L."/>
            <person name="Ramsahoye B."/>
            <person name="Ren Q."/>
            <person name="Restrepo S."/>
            <person name="Roy S."/>
            <person name="Sadanandom A."/>
            <person name="Savidor A."/>
            <person name="Schornack S."/>
            <person name="Schwartz D.C."/>
            <person name="Schumann U.D."/>
            <person name="Schwessinger B."/>
            <person name="Seyer L."/>
            <person name="Sharpe T."/>
            <person name="Silvar C."/>
            <person name="Song J."/>
            <person name="Studholme D.J."/>
            <person name="Sykes S."/>
            <person name="Thines M."/>
            <person name="van de Vondervoort P.J."/>
            <person name="Phuntumart V."/>
            <person name="Wawra S."/>
            <person name="Weide R."/>
            <person name="Win J."/>
            <person name="Young C."/>
            <person name="Zhou S."/>
            <person name="Fry W."/>
            <person name="Meyers B.C."/>
            <person name="van West P."/>
            <person name="Ristaino J."/>
            <person name="Govers F."/>
            <person name="Birch P.R."/>
            <person name="Whisson S.C."/>
            <person name="Judelson H.S."/>
            <person name="Nusbaum C."/>
        </authorList>
    </citation>
    <scope>NUCLEOTIDE SEQUENCE [LARGE SCALE GENOMIC DNA]</scope>
    <source>
        <strain evidence="2">T30-4</strain>
    </source>
</reference>
<proteinExistence type="predicted"/>
<dbReference type="Proteomes" id="UP000006643">
    <property type="component" value="Unassembled WGS sequence"/>
</dbReference>
<accession>D0N8U7</accession>
<dbReference type="HOGENOM" id="CLU_3243304_0_0_1"/>
<dbReference type="GeneID" id="9462702"/>
<sequence>MVCLQPRSIGDLARHDAAGFSVVQQSGADAGGAVMVLTCEDRA</sequence>
<dbReference type="AlphaFoldDB" id="D0N8U7"/>
<name>D0N8U7_PHYIT</name>
<keyword evidence="2" id="KW-1185">Reference proteome</keyword>
<dbReference type="InParanoid" id="D0N8U7"/>
<dbReference type="KEGG" id="pif:PITG_07662"/>
<organism evidence="1 2">
    <name type="scientific">Phytophthora infestans (strain T30-4)</name>
    <name type="common">Potato late blight agent</name>
    <dbReference type="NCBI Taxonomy" id="403677"/>
    <lineage>
        <taxon>Eukaryota</taxon>
        <taxon>Sar</taxon>
        <taxon>Stramenopiles</taxon>
        <taxon>Oomycota</taxon>
        <taxon>Peronosporomycetes</taxon>
        <taxon>Peronosporales</taxon>
        <taxon>Peronosporaceae</taxon>
        <taxon>Phytophthora</taxon>
    </lineage>
</organism>
<gene>
    <name evidence="1" type="ORF">PITG_07662</name>
</gene>
<dbReference type="RefSeq" id="XP_002904613.1">
    <property type="nucleotide sequence ID" value="XM_002904567.1"/>
</dbReference>
<evidence type="ECO:0000313" key="1">
    <source>
        <dbReference type="EMBL" id="EEY53982.1"/>
    </source>
</evidence>
<dbReference type="EMBL" id="DS028128">
    <property type="protein sequence ID" value="EEY53982.1"/>
    <property type="molecule type" value="Genomic_DNA"/>
</dbReference>